<sequence length="153" mass="16894">MATERLNVNEIDPQAYQSMYAMEKYIHSGTLGEDLLGLVKMRASQINGCAYCLDMHGREAREAGVDNRRLDVLAGWREATDLFSAREQAAIALTEAVTLIHDGGVPDKVWNDAATQFPGKELPMLLMAISAINVWNRLAVTTHQPLPNMPAEV</sequence>
<reference evidence="2 3" key="1">
    <citation type="submission" date="2021-03" db="EMBL/GenBank/DDBJ databases">
        <title>Sequencing the genomes of 1000 actinobacteria strains.</title>
        <authorList>
            <person name="Klenk H.-P."/>
        </authorList>
    </citation>
    <scope>NUCLEOTIDE SEQUENCE [LARGE SCALE GENOMIC DNA]</scope>
    <source>
        <strain evidence="2 3">DSM 16005</strain>
    </source>
</reference>
<accession>A0ABS4YYK8</accession>
<protein>
    <submittedName>
        <fullName evidence="2">AhpD family alkylhydroperoxidase</fullName>
    </submittedName>
</protein>
<gene>
    <name evidence="2" type="ORF">JOF48_002666</name>
</gene>
<dbReference type="Gene3D" id="1.20.1290.10">
    <property type="entry name" value="AhpD-like"/>
    <property type="match status" value="1"/>
</dbReference>
<dbReference type="InterPro" id="IPR004675">
    <property type="entry name" value="AhpD_core"/>
</dbReference>
<feature type="domain" description="Carboxymuconolactone decarboxylase-like" evidence="1">
    <location>
        <begin position="13"/>
        <end position="95"/>
    </location>
</feature>
<dbReference type="SUPFAM" id="SSF69118">
    <property type="entry name" value="AhpD-like"/>
    <property type="match status" value="1"/>
</dbReference>
<evidence type="ECO:0000313" key="3">
    <source>
        <dbReference type="Proteomes" id="UP000711614"/>
    </source>
</evidence>
<dbReference type="InterPro" id="IPR003779">
    <property type="entry name" value="CMD-like"/>
</dbReference>
<dbReference type="PANTHER" id="PTHR34846">
    <property type="entry name" value="4-CARBOXYMUCONOLACTONE DECARBOXYLASE FAMILY PROTEIN (AFU_ORTHOLOGUE AFUA_6G11590)"/>
    <property type="match status" value="1"/>
</dbReference>
<dbReference type="InterPro" id="IPR029032">
    <property type="entry name" value="AhpD-like"/>
</dbReference>
<evidence type="ECO:0000259" key="1">
    <source>
        <dbReference type="Pfam" id="PF02627"/>
    </source>
</evidence>
<evidence type="ECO:0000313" key="2">
    <source>
        <dbReference type="EMBL" id="MBP2413867.1"/>
    </source>
</evidence>
<comment type="caution">
    <text evidence="2">The sequence shown here is derived from an EMBL/GenBank/DDBJ whole genome shotgun (WGS) entry which is preliminary data.</text>
</comment>
<proteinExistence type="predicted"/>
<dbReference type="NCBIfam" id="TIGR00778">
    <property type="entry name" value="ahpD_dom"/>
    <property type="match status" value="1"/>
</dbReference>
<dbReference type="Pfam" id="PF02627">
    <property type="entry name" value="CMD"/>
    <property type="match status" value="1"/>
</dbReference>
<dbReference type="RefSeq" id="WP_209681447.1">
    <property type="nucleotide sequence ID" value="NZ_JAGIOI010000001.1"/>
</dbReference>
<name>A0ABS4YYK8_9MICC</name>
<dbReference type="EMBL" id="JAGIOI010000001">
    <property type="protein sequence ID" value="MBP2413867.1"/>
    <property type="molecule type" value="Genomic_DNA"/>
</dbReference>
<dbReference type="Proteomes" id="UP000711614">
    <property type="component" value="Unassembled WGS sequence"/>
</dbReference>
<organism evidence="2 3">
    <name type="scientific">Arthrobacter stackebrandtii</name>
    <dbReference type="NCBI Taxonomy" id="272161"/>
    <lineage>
        <taxon>Bacteria</taxon>
        <taxon>Bacillati</taxon>
        <taxon>Actinomycetota</taxon>
        <taxon>Actinomycetes</taxon>
        <taxon>Micrococcales</taxon>
        <taxon>Micrococcaceae</taxon>
        <taxon>Arthrobacter</taxon>
    </lineage>
</organism>
<dbReference type="PANTHER" id="PTHR34846:SF5">
    <property type="entry name" value="CARBOXYMUCONOLACTONE DECARBOXYLASE-LIKE DOMAIN-CONTAINING PROTEIN"/>
    <property type="match status" value="1"/>
</dbReference>
<keyword evidence="3" id="KW-1185">Reference proteome</keyword>